<gene>
    <name evidence="2" type="primary">Acey_s0014.g2505</name>
    <name evidence="2" type="ORF">Y032_0014g2505</name>
</gene>
<evidence type="ECO:0008006" key="4">
    <source>
        <dbReference type="Google" id="ProtNLM"/>
    </source>
</evidence>
<dbReference type="AlphaFoldDB" id="A0A016VB05"/>
<comment type="caution">
    <text evidence="2">The sequence shown here is derived from an EMBL/GenBank/DDBJ whole genome shotgun (WGS) entry which is preliminary data.</text>
</comment>
<dbReference type="Gene3D" id="3.60.10.10">
    <property type="entry name" value="Endonuclease/exonuclease/phosphatase"/>
    <property type="match status" value="1"/>
</dbReference>
<name>A0A016VB05_9BILA</name>
<reference evidence="3" key="1">
    <citation type="journal article" date="2015" name="Nat. Genet.">
        <title>The genome and transcriptome of the zoonotic hookworm Ancylostoma ceylanicum identify infection-specific gene families.</title>
        <authorList>
            <person name="Schwarz E.M."/>
            <person name="Hu Y."/>
            <person name="Antoshechkin I."/>
            <person name="Miller M.M."/>
            <person name="Sternberg P.W."/>
            <person name="Aroian R.V."/>
        </authorList>
    </citation>
    <scope>NUCLEOTIDE SEQUENCE</scope>
    <source>
        <strain evidence="3">HY135</strain>
    </source>
</reference>
<organism evidence="2 3">
    <name type="scientific">Ancylostoma ceylanicum</name>
    <dbReference type="NCBI Taxonomy" id="53326"/>
    <lineage>
        <taxon>Eukaryota</taxon>
        <taxon>Metazoa</taxon>
        <taxon>Ecdysozoa</taxon>
        <taxon>Nematoda</taxon>
        <taxon>Chromadorea</taxon>
        <taxon>Rhabditida</taxon>
        <taxon>Rhabditina</taxon>
        <taxon>Rhabditomorpha</taxon>
        <taxon>Strongyloidea</taxon>
        <taxon>Ancylostomatidae</taxon>
        <taxon>Ancylostomatinae</taxon>
        <taxon>Ancylostoma</taxon>
    </lineage>
</organism>
<dbReference type="InterPro" id="IPR036691">
    <property type="entry name" value="Endo/exonu/phosph_ase_sf"/>
</dbReference>
<dbReference type="Proteomes" id="UP000024635">
    <property type="component" value="Unassembled WGS sequence"/>
</dbReference>
<accession>A0A016VB05</accession>
<dbReference type="PANTHER" id="PTHR23227:SF67">
    <property type="entry name" value="CRANIOFACIAL DEVELOPMENT PROTEIN 2-LIKE"/>
    <property type="match status" value="1"/>
</dbReference>
<evidence type="ECO:0000313" key="2">
    <source>
        <dbReference type="EMBL" id="EYC24441.1"/>
    </source>
</evidence>
<dbReference type="PANTHER" id="PTHR23227">
    <property type="entry name" value="BUCENTAUR RELATED"/>
    <property type="match status" value="1"/>
</dbReference>
<dbReference type="SUPFAM" id="SSF56219">
    <property type="entry name" value="DNase I-like"/>
    <property type="match status" value="1"/>
</dbReference>
<feature type="compositionally biased region" description="Polar residues" evidence="1">
    <location>
        <begin position="373"/>
        <end position="386"/>
    </location>
</feature>
<feature type="region of interest" description="Disordered" evidence="1">
    <location>
        <begin position="364"/>
        <end position="386"/>
    </location>
</feature>
<dbReference type="InterPro" id="IPR027124">
    <property type="entry name" value="Swc5/CFDP1/2"/>
</dbReference>
<protein>
    <recommendedName>
        <fullName evidence="4">Endonuclease/exonuclease/phosphatase domain-containing protein</fullName>
    </recommendedName>
</protein>
<dbReference type="EMBL" id="JARK01001350">
    <property type="protein sequence ID" value="EYC24441.1"/>
    <property type="molecule type" value="Genomic_DNA"/>
</dbReference>
<dbReference type="CDD" id="cd09076">
    <property type="entry name" value="L1-EN"/>
    <property type="match status" value="1"/>
</dbReference>
<evidence type="ECO:0000256" key="1">
    <source>
        <dbReference type="SAM" id="MobiDB-lite"/>
    </source>
</evidence>
<proteinExistence type="predicted"/>
<keyword evidence="3" id="KW-1185">Reference proteome</keyword>
<evidence type="ECO:0000313" key="3">
    <source>
        <dbReference type="Proteomes" id="UP000024635"/>
    </source>
</evidence>
<sequence length="386" mass="44152">MRIVKDHNVATTRIATLNVGTLTGRSCELENRRIDLSAVQETRWSGNKSKDIGHGFKLVYNGSPKTRNGVGIVVSQRSRESIAEVQRFDDRLMKVAVTTAEQRLHFFSAYTPQIGCCEQVKDDFWMLLDEKTAEVPMEDTIVVAGDLNGHVGAANDGYRCHEGFGYGTRNDDGGRILEFADSHDLVIMNTKFWRRPFHLVSFYKGNAQTQKDFVLVRHRDQKLVTDAKVVLYEAVATQHRPLICTMKIMPPKRMHDERCGPARIKWWRLKEKKESVTSRIKLPPKNDRQTWLWTDEVKTKVREKKRLYHVFLGDKTVDNWRQYLIAKKAAKKAVAATKAAHYNNISKQLDAKDGGERLIYRLSRSRSGKPRTSKSSTELTTNTVSS</sequence>
<dbReference type="OrthoDB" id="418748at2759"/>